<sequence length="163" mass="18069">MKKILIALVLALATGFAGYTLWFGPTPAPAVRFTTLQGRQMDLASLKGKVVLVNFWATSCPGCIEEMPQMQRMVQQYGPAGFTVLAVAMNYDPPNYVQTFVQKNALPFLVTMDTQGEIAKAFGDIQLTPSTFLIDRDGNIVKRYVGVMNFNEVRQLIERGTRA</sequence>
<dbReference type="PANTHER" id="PTHR42852:SF18">
    <property type="entry name" value="CHROMOSOME UNDETERMINED SCAFFOLD_47, WHOLE GENOME SHOTGUN SEQUENCE"/>
    <property type="match status" value="1"/>
</dbReference>
<evidence type="ECO:0000313" key="2">
    <source>
        <dbReference type="EMBL" id="TDR80353.1"/>
    </source>
</evidence>
<gene>
    <name evidence="2" type="ORF">DFP86_105222</name>
</gene>
<comment type="caution">
    <text evidence="2">The sequence shown here is derived from an EMBL/GenBank/DDBJ whole genome shotgun (WGS) entry which is preliminary data.</text>
</comment>
<dbReference type="GO" id="GO:0016491">
    <property type="term" value="F:oxidoreductase activity"/>
    <property type="evidence" value="ECO:0007669"/>
    <property type="project" value="InterPro"/>
</dbReference>
<dbReference type="Proteomes" id="UP000295611">
    <property type="component" value="Unassembled WGS sequence"/>
</dbReference>
<dbReference type="InterPro" id="IPR050553">
    <property type="entry name" value="Thioredoxin_ResA/DsbE_sf"/>
</dbReference>
<accession>A0A4R7B7A3</accession>
<reference evidence="2 3" key="1">
    <citation type="submission" date="2019-03" db="EMBL/GenBank/DDBJ databases">
        <title>Genomic Encyclopedia of Type Strains, Phase III (KMG-III): the genomes of soil and plant-associated and newly described type strains.</title>
        <authorList>
            <person name="Whitman W."/>
        </authorList>
    </citation>
    <scope>NUCLEOTIDE SEQUENCE [LARGE SCALE GENOMIC DNA]</scope>
    <source>
        <strain evidence="2 3">CECT 8976</strain>
    </source>
</reference>
<dbReference type="Gene3D" id="3.40.30.10">
    <property type="entry name" value="Glutaredoxin"/>
    <property type="match status" value="1"/>
</dbReference>
<protein>
    <submittedName>
        <fullName evidence="2">Peroxiredoxin</fullName>
    </submittedName>
</protein>
<name>A0A4R7B7A3_9NEIS</name>
<dbReference type="InterPro" id="IPR013740">
    <property type="entry name" value="Redoxin"/>
</dbReference>
<dbReference type="EMBL" id="SNZP01000005">
    <property type="protein sequence ID" value="TDR80353.1"/>
    <property type="molecule type" value="Genomic_DNA"/>
</dbReference>
<evidence type="ECO:0000313" key="3">
    <source>
        <dbReference type="Proteomes" id="UP000295611"/>
    </source>
</evidence>
<dbReference type="SUPFAM" id="SSF52833">
    <property type="entry name" value="Thioredoxin-like"/>
    <property type="match status" value="1"/>
</dbReference>
<dbReference type="InterPro" id="IPR013766">
    <property type="entry name" value="Thioredoxin_domain"/>
</dbReference>
<dbReference type="RefSeq" id="WP_133679875.1">
    <property type="nucleotide sequence ID" value="NZ_SNZP01000005.1"/>
</dbReference>
<proteinExistence type="predicted"/>
<organism evidence="2 3">
    <name type="scientific">Paludibacterium purpuratum</name>
    <dbReference type="NCBI Taxonomy" id="1144873"/>
    <lineage>
        <taxon>Bacteria</taxon>
        <taxon>Pseudomonadati</taxon>
        <taxon>Pseudomonadota</taxon>
        <taxon>Betaproteobacteria</taxon>
        <taxon>Neisseriales</taxon>
        <taxon>Chromobacteriaceae</taxon>
        <taxon>Paludibacterium</taxon>
    </lineage>
</organism>
<dbReference type="InterPro" id="IPR036249">
    <property type="entry name" value="Thioredoxin-like_sf"/>
</dbReference>
<dbReference type="AlphaFoldDB" id="A0A4R7B7A3"/>
<evidence type="ECO:0000259" key="1">
    <source>
        <dbReference type="PROSITE" id="PS51352"/>
    </source>
</evidence>
<dbReference type="PROSITE" id="PS51352">
    <property type="entry name" value="THIOREDOXIN_2"/>
    <property type="match status" value="1"/>
</dbReference>
<dbReference type="PANTHER" id="PTHR42852">
    <property type="entry name" value="THIOL:DISULFIDE INTERCHANGE PROTEIN DSBE"/>
    <property type="match status" value="1"/>
</dbReference>
<keyword evidence="3" id="KW-1185">Reference proteome</keyword>
<dbReference type="OrthoDB" id="9811352at2"/>
<dbReference type="CDD" id="cd02966">
    <property type="entry name" value="TlpA_like_family"/>
    <property type="match status" value="1"/>
</dbReference>
<dbReference type="Pfam" id="PF08534">
    <property type="entry name" value="Redoxin"/>
    <property type="match status" value="1"/>
</dbReference>
<feature type="domain" description="Thioredoxin" evidence="1">
    <location>
        <begin position="22"/>
        <end position="162"/>
    </location>
</feature>